<feature type="transmembrane region" description="Helical" evidence="2">
    <location>
        <begin position="33"/>
        <end position="52"/>
    </location>
</feature>
<feature type="transmembrane region" description="Helical" evidence="2">
    <location>
        <begin position="419"/>
        <end position="439"/>
    </location>
</feature>
<keyword evidence="2" id="KW-0472">Membrane</keyword>
<protein>
    <submittedName>
        <fullName evidence="3">Uncharacterized membrane-anchored protein YjiN, DUF445 family</fullName>
    </submittedName>
</protein>
<dbReference type="InterPro" id="IPR007383">
    <property type="entry name" value="DUF445"/>
</dbReference>
<accession>A0A1H8KWY6</accession>
<feature type="region of interest" description="Disordered" evidence="1">
    <location>
        <begin position="1"/>
        <end position="21"/>
    </location>
</feature>
<reference evidence="3 4" key="1">
    <citation type="submission" date="2016-10" db="EMBL/GenBank/DDBJ databases">
        <authorList>
            <person name="de Groot N.N."/>
        </authorList>
    </citation>
    <scope>NUCLEOTIDE SEQUENCE [LARGE SCALE GENOMIC DNA]</scope>
    <source>
        <strain evidence="3 4">DSM 15123</strain>
    </source>
</reference>
<evidence type="ECO:0000256" key="2">
    <source>
        <dbReference type="SAM" id="Phobius"/>
    </source>
</evidence>
<gene>
    <name evidence="3" type="ORF">SAMN02745977_02479</name>
</gene>
<dbReference type="PANTHER" id="PTHR38442:SF1">
    <property type="entry name" value="INNER MEMBRANE PROTEIN"/>
    <property type="match status" value="1"/>
</dbReference>
<evidence type="ECO:0000313" key="3">
    <source>
        <dbReference type="EMBL" id="SEN96918.1"/>
    </source>
</evidence>
<dbReference type="EMBL" id="FOCW01000014">
    <property type="protein sequence ID" value="SEN96918.1"/>
    <property type="molecule type" value="Genomic_DNA"/>
</dbReference>
<keyword evidence="2" id="KW-0812">Transmembrane</keyword>
<proteinExistence type="predicted"/>
<name>A0A1H8KWY6_9BURK</name>
<dbReference type="AlphaFoldDB" id="A0A1H8KWY6"/>
<evidence type="ECO:0000313" key="4">
    <source>
        <dbReference type="Proteomes" id="UP000199531"/>
    </source>
</evidence>
<sequence length="447" mass="50688">MGRMKQASASPTGPDLAAERAEEKARQLRRMKGIALGALLLAVLLLALSHYFGRQGAWAWVGAFAEAATVGALADWFAVVALFRHPMGLPIPHTAIIPRNQQRIADNLAHFVRDKFLDKAVLLPRIAAFNPAQRIGEYLSQPERVAYLATQLRSWARQSLAALDDPAIERDLLAIVKRQLHDWNAAPTAAQLMQMLTHGQHHQRVLNAGLVKMAEWVSAPEIRGLISDKMMAMARREYPKMTWFTDKLDRTEEIADRLADKLAQALIDEVVVVLKDPEHPLRVHYGEEVVRMMARLEEEPELQQKVQQFKTQLLLHPALQGYVQQLWARLRAWLHDDLDSEDSVIARHFVKYAQQLGERLRDDAVWQDAANDQLRIAVEHVADQLRDIAPEHIRRTVQDWDARYMVQEIERSVGRDLQFIRLNGTVIGGLAGVVLYALFRYVPGLSG</sequence>
<keyword evidence="2" id="KW-1133">Transmembrane helix</keyword>
<dbReference type="GO" id="GO:0005886">
    <property type="term" value="C:plasma membrane"/>
    <property type="evidence" value="ECO:0007669"/>
    <property type="project" value="TreeGrafter"/>
</dbReference>
<dbReference type="Proteomes" id="UP000199531">
    <property type="component" value="Unassembled WGS sequence"/>
</dbReference>
<evidence type="ECO:0000256" key="1">
    <source>
        <dbReference type="SAM" id="MobiDB-lite"/>
    </source>
</evidence>
<keyword evidence="4" id="KW-1185">Reference proteome</keyword>
<dbReference type="Pfam" id="PF04286">
    <property type="entry name" value="DUF445"/>
    <property type="match status" value="1"/>
</dbReference>
<feature type="transmembrane region" description="Helical" evidence="2">
    <location>
        <begin position="58"/>
        <end position="83"/>
    </location>
</feature>
<organism evidence="3 4">
    <name type="scientific">Brachymonas denitrificans DSM 15123</name>
    <dbReference type="NCBI Taxonomy" id="1121117"/>
    <lineage>
        <taxon>Bacteria</taxon>
        <taxon>Pseudomonadati</taxon>
        <taxon>Pseudomonadota</taxon>
        <taxon>Betaproteobacteria</taxon>
        <taxon>Burkholderiales</taxon>
        <taxon>Comamonadaceae</taxon>
        <taxon>Brachymonas</taxon>
    </lineage>
</organism>
<dbReference type="PANTHER" id="PTHR38442">
    <property type="entry name" value="INNER MEMBRANE PROTEIN-RELATED"/>
    <property type="match status" value="1"/>
</dbReference>